<comment type="caution">
    <text evidence="3">The sequence shown here is derived from an EMBL/GenBank/DDBJ whole genome shotgun (WGS) entry which is preliminary data.</text>
</comment>
<feature type="compositionally biased region" description="Basic and acidic residues" evidence="1">
    <location>
        <begin position="554"/>
        <end position="567"/>
    </location>
</feature>
<keyword evidence="2" id="KW-1133">Transmembrane helix</keyword>
<proteinExistence type="predicted"/>
<dbReference type="PANTHER" id="PTHR34391:SF2">
    <property type="entry name" value="TRP C-TERMINAL DOMAIN-CONTAINING PROTEIN"/>
    <property type="match status" value="1"/>
</dbReference>
<evidence type="ECO:0000256" key="2">
    <source>
        <dbReference type="SAM" id="Phobius"/>
    </source>
</evidence>
<feature type="transmembrane region" description="Helical" evidence="2">
    <location>
        <begin position="343"/>
        <end position="360"/>
    </location>
</feature>
<feature type="compositionally biased region" description="Low complexity" evidence="1">
    <location>
        <begin position="116"/>
        <end position="128"/>
    </location>
</feature>
<evidence type="ECO:0000313" key="3">
    <source>
        <dbReference type="EMBL" id="PPR00909.1"/>
    </source>
</evidence>
<feature type="transmembrane region" description="Helical" evidence="2">
    <location>
        <begin position="367"/>
        <end position="386"/>
    </location>
</feature>
<dbReference type="GO" id="GO:0005794">
    <property type="term" value="C:Golgi apparatus"/>
    <property type="evidence" value="ECO:0007669"/>
    <property type="project" value="TreeGrafter"/>
</dbReference>
<protein>
    <submittedName>
        <fullName evidence="3">Uncharacterized protein</fullName>
    </submittedName>
</protein>
<dbReference type="PANTHER" id="PTHR34391">
    <property type="entry name" value="UPF0658 GOLGI APPARATUS MEMBRANE PROTEIN C1952.10C-RELATED"/>
    <property type="match status" value="1"/>
</dbReference>
<feature type="transmembrane region" description="Helical" evidence="2">
    <location>
        <begin position="261"/>
        <end position="282"/>
    </location>
</feature>
<keyword evidence="2" id="KW-0812">Transmembrane</keyword>
<feature type="transmembrane region" description="Helical" evidence="2">
    <location>
        <begin position="398"/>
        <end position="421"/>
    </location>
</feature>
<feature type="transmembrane region" description="Helical" evidence="2">
    <location>
        <begin position="41"/>
        <end position="60"/>
    </location>
</feature>
<reference evidence="3 4" key="1">
    <citation type="journal article" date="2018" name="Evol. Lett.">
        <title>Horizontal gene cluster transfer increased hallucinogenic mushroom diversity.</title>
        <authorList>
            <person name="Reynolds H.T."/>
            <person name="Vijayakumar V."/>
            <person name="Gluck-Thaler E."/>
            <person name="Korotkin H.B."/>
            <person name="Matheny P.B."/>
            <person name="Slot J.C."/>
        </authorList>
    </citation>
    <scope>NUCLEOTIDE SEQUENCE [LARGE SCALE GENOMIC DNA]</scope>
    <source>
        <strain evidence="3 4">SRW20</strain>
    </source>
</reference>
<dbReference type="STRING" id="231916.A0A409YD20"/>
<feature type="transmembrane region" description="Helical" evidence="2">
    <location>
        <begin position="66"/>
        <end position="85"/>
    </location>
</feature>
<dbReference type="Proteomes" id="UP000284706">
    <property type="component" value="Unassembled WGS sequence"/>
</dbReference>
<dbReference type="InParanoid" id="A0A409YD20"/>
<feature type="transmembrane region" description="Helical" evidence="2">
    <location>
        <begin position="181"/>
        <end position="199"/>
    </location>
</feature>
<feature type="region of interest" description="Disordered" evidence="1">
    <location>
        <begin position="116"/>
        <end position="138"/>
    </location>
</feature>
<gene>
    <name evidence="3" type="ORF">CVT26_015519</name>
</gene>
<sequence length="638" mass="70294">MAGGRVDMLNREGRQLVKRFLSFARAKLLYSRITLTRFTTLYFFFALTSCIVLSILQGITFADNSAGVAILSPFINISTDPIILLDNKGLRTCTSVPNQPGTSCVLRQSFFIDFNQSSDSSRQQSSGQGAYGVEPDEDDDKNNLRLLNKELDVLQSSLAKNCIISLGWVGEAIEDAKREDVVTMLFQIWLLSLALVAILNESIPHLGAAFLGHVLNTAWAGYRIRSTLSLTNLYRSKIVAGACQDVDVMGHWWDVKLQHSIPFLIVNLIILLAFAYLSCKLYKVYANQSFSRVGASQSVLRIYKLVLIFSVCLQLSGFFSVAAAGMWLNKVCYGFLMKLAQDANVYMAAFIVILVGWVCVRRECGIRFGIFCAISCLLLAISSALFSSPVYRYIFTTWPFFATVTITAYVLLMATSILGVVCRLNFGKGLAHYLRVTDALEDADFTPVSFSRRAEIDVEKVDFNSFKPAKSESLSEPVTAPISIQLPVSSFKPVQRQSVKDRFSALFRGSMNSTDTIKLSSSPPLISELGPRPIVSRSRLSVASSFAGRQRSENVLKLTRQKDERIDPSVIPPVLPSKPSRSPQDLPRILTDPPSRTSSRAGSPIQQGTGLPANPRGQKAKKGATEQKVSAGTDFGQQ</sequence>
<dbReference type="InterPro" id="IPR040410">
    <property type="entry name" value="UPF0658_Golgi"/>
</dbReference>
<keyword evidence="4" id="KW-1185">Reference proteome</keyword>
<evidence type="ECO:0000313" key="4">
    <source>
        <dbReference type="Proteomes" id="UP000284706"/>
    </source>
</evidence>
<evidence type="ECO:0000256" key="1">
    <source>
        <dbReference type="SAM" id="MobiDB-lite"/>
    </source>
</evidence>
<feature type="transmembrane region" description="Helical" evidence="2">
    <location>
        <begin position="302"/>
        <end position="323"/>
    </location>
</feature>
<feature type="region of interest" description="Disordered" evidence="1">
    <location>
        <begin position="554"/>
        <end position="638"/>
    </location>
</feature>
<feature type="compositionally biased region" description="Polar residues" evidence="1">
    <location>
        <begin position="594"/>
        <end position="609"/>
    </location>
</feature>
<name>A0A409YD20_9AGAR</name>
<dbReference type="AlphaFoldDB" id="A0A409YD20"/>
<dbReference type="EMBL" id="NHYE01000978">
    <property type="protein sequence ID" value="PPR00909.1"/>
    <property type="molecule type" value="Genomic_DNA"/>
</dbReference>
<organism evidence="3 4">
    <name type="scientific">Gymnopilus dilepis</name>
    <dbReference type="NCBI Taxonomy" id="231916"/>
    <lineage>
        <taxon>Eukaryota</taxon>
        <taxon>Fungi</taxon>
        <taxon>Dikarya</taxon>
        <taxon>Basidiomycota</taxon>
        <taxon>Agaricomycotina</taxon>
        <taxon>Agaricomycetes</taxon>
        <taxon>Agaricomycetidae</taxon>
        <taxon>Agaricales</taxon>
        <taxon>Agaricineae</taxon>
        <taxon>Hymenogastraceae</taxon>
        <taxon>Gymnopilus</taxon>
    </lineage>
</organism>
<dbReference type="OrthoDB" id="2684482at2759"/>
<keyword evidence="2" id="KW-0472">Membrane</keyword>
<feature type="compositionally biased region" description="Polar residues" evidence="1">
    <location>
        <begin position="627"/>
        <end position="638"/>
    </location>
</feature>
<accession>A0A409YD20</accession>